<gene>
    <name evidence="4" type="primary">EXOC3L2</name>
</gene>
<proteinExistence type="inferred from homology"/>
<protein>
    <submittedName>
        <fullName evidence="4">Exocyst complex component 3-like protein 2</fullName>
    </submittedName>
</protein>
<name>A0ABM4FZX9_9AVES</name>
<dbReference type="PANTHER" id="PTHR21292">
    <property type="entry name" value="EXOCYST COMPLEX COMPONENT SEC6-RELATED"/>
    <property type="match status" value="1"/>
</dbReference>
<organism evidence="3 4">
    <name type="scientific">Apteryx mantelli</name>
    <name type="common">North Island brown kiwi</name>
    <dbReference type="NCBI Taxonomy" id="2696672"/>
    <lineage>
        <taxon>Eukaryota</taxon>
        <taxon>Metazoa</taxon>
        <taxon>Chordata</taxon>
        <taxon>Craniata</taxon>
        <taxon>Vertebrata</taxon>
        <taxon>Euteleostomi</taxon>
        <taxon>Archelosauria</taxon>
        <taxon>Archosauria</taxon>
        <taxon>Dinosauria</taxon>
        <taxon>Saurischia</taxon>
        <taxon>Theropoda</taxon>
        <taxon>Coelurosauria</taxon>
        <taxon>Aves</taxon>
        <taxon>Palaeognathae</taxon>
        <taxon>Apterygiformes</taxon>
        <taxon>Apterygidae</taxon>
        <taxon>Apteryx</taxon>
    </lineage>
</organism>
<dbReference type="RefSeq" id="XP_067170501.1">
    <property type="nucleotide sequence ID" value="XM_067314400.1"/>
</dbReference>
<evidence type="ECO:0000313" key="4">
    <source>
        <dbReference type="RefSeq" id="XP_067170501.1"/>
    </source>
</evidence>
<evidence type="ECO:0000256" key="2">
    <source>
        <dbReference type="SAM" id="MobiDB-lite"/>
    </source>
</evidence>
<keyword evidence="3" id="KW-1185">Reference proteome</keyword>
<evidence type="ECO:0000256" key="1">
    <source>
        <dbReference type="ARBA" id="ARBA00009447"/>
    </source>
</evidence>
<comment type="similarity">
    <text evidence="1">Belongs to the SEC6 family.</text>
</comment>
<dbReference type="Gene3D" id="1.10.357.70">
    <property type="entry name" value="Exocyst complex component Sec6, C-terminal domain"/>
    <property type="match status" value="1"/>
</dbReference>
<accession>A0ABM4FZX9</accession>
<feature type="region of interest" description="Disordered" evidence="2">
    <location>
        <begin position="1"/>
        <end position="167"/>
    </location>
</feature>
<dbReference type="InterPro" id="IPR010326">
    <property type="entry name" value="EXOC3/Sec6"/>
</dbReference>
<dbReference type="Pfam" id="PF06046">
    <property type="entry name" value="Sec6"/>
    <property type="match status" value="1"/>
</dbReference>
<reference evidence="4" key="1">
    <citation type="submission" date="2025-08" db="UniProtKB">
        <authorList>
            <consortium name="RefSeq"/>
        </authorList>
    </citation>
    <scope>IDENTIFICATION</scope>
    <source>
        <tissue evidence="4">Blood</tissue>
    </source>
</reference>
<feature type="compositionally biased region" description="Basic and acidic residues" evidence="2">
    <location>
        <begin position="156"/>
        <end position="167"/>
    </location>
</feature>
<feature type="region of interest" description="Disordered" evidence="2">
    <location>
        <begin position="261"/>
        <end position="283"/>
    </location>
</feature>
<feature type="compositionally biased region" description="Low complexity" evidence="2">
    <location>
        <begin position="90"/>
        <end position="103"/>
    </location>
</feature>
<sequence>MPLLKKASKEEEEESGAGDPFASSPESRYRRRATLERLVGLAPFGRARRPAGAKAGGDGTEGGRARGLRRRSEDAGLLRRLPGRRGGGAEATAAAAAAVAGGERPAGKRGPLLRLALGSRPWRSSLAERPGGSQPHGSGGGGDGDGGDGGDGDGGDGGRRQEGRGRAGEPLSVLEILELIQRRELVAADEQIIALEAECAGPAAAAARGDGGDGGSGGRQARDVALLYEALLAQLWAVVAEAVPAGRPYPPLRGAVRVLQQEEEAERRRHHDRPPPAPACPRGHLRRRWQEAVGRAAGERLAAVASGTPGTLPARLTALGARLAGDMGTVRRHVAPAYPGDFGALAVYARAYHRALAQQLAALTHRPLPTPDLYALLDWHANGYPREVLGDPEVGALLQAQDLGPLLDPETQRGLESSCIAAVKAKVEVAMTQELQLSEDTWAEEATSDELEEGLATRVIGLLRAHVERAPQITPEFGMEMAHGLLGVLVAFLHSFQRKVERFLEAPGDATPMDGATGRAIALVNCCPPFRAFVERLAQFGHTESEELRRQAHATLDKVARLCNHVLTQRLFEDLKPYFHKLMKRKWLTSSEAFDNIVLLITSFAQKLRPLRPEPYQVLVNEVHRRVLIEYVRPLLQARLVCTSAKMRARVAARLGDEARQLRELFGRLDSASPWLDSAVPRLRELLVLEDTPSLQMEVAVLVRDFPDVRRKHVAAVLDVRGLRSQAARQDILAVVKDLEQGEGEPAPPRERAFFSEIAVTREVRCLPFNLQRLARLSRLRLRRPHLAERRAQARL</sequence>
<dbReference type="PANTHER" id="PTHR21292:SF7">
    <property type="entry name" value="EXOCYST COMPLEX COMPONENT 3-LIKE 2"/>
    <property type="match status" value="1"/>
</dbReference>
<evidence type="ECO:0000313" key="3">
    <source>
        <dbReference type="Proteomes" id="UP001652627"/>
    </source>
</evidence>
<dbReference type="GeneID" id="106492215"/>
<dbReference type="InterPro" id="IPR042532">
    <property type="entry name" value="EXOC3/Sec6_C"/>
</dbReference>
<dbReference type="Proteomes" id="UP001652627">
    <property type="component" value="Chromosome 35"/>
</dbReference>
<feature type="compositionally biased region" description="Acidic residues" evidence="2">
    <location>
        <begin position="145"/>
        <end position="154"/>
    </location>
</feature>